<dbReference type="EMBL" id="JAMXWF010000036">
    <property type="protein sequence ID" value="MDQ6411859.1"/>
    <property type="molecule type" value="Genomic_DNA"/>
</dbReference>
<organism evidence="2 4">
    <name type="scientific">Paraburkholderia madseniana</name>
    <dbReference type="NCBI Taxonomy" id="2599607"/>
    <lineage>
        <taxon>Bacteria</taxon>
        <taxon>Pseudomonadati</taxon>
        <taxon>Pseudomonadota</taxon>
        <taxon>Betaproteobacteria</taxon>
        <taxon>Burkholderiales</taxon>
        <taxon>Burkholderiaceae</taxon>
        <taxon>Paraburkholderia</taxon>
    </lineage>
</organism>
<name>A0AAP5BL97_9BURK</name>
<dbReference type="Proteomes" id="UP001242288">
    <property type="component" value="Unassembled WGS sequence"/>
</dbReference>
<evidence type="ECO:0000313" key="2">
    <source>
        <dbReference type="EMBL" id="MDQ6411859.1"/>
    </source>
</evidence>
<keyword evidence="3" id="KW-1185">Reference proteome</keyword>
<accession>A0AAP5BL97</accession>
<proteinExistence type="predicted"/>
<reference evidence="2" key="1">
    <citation type="submission" date="2022-06" db="EMBL/GenBank/DDBJ databases">
        <title>PHB producers.</title>
        <authorList>
            <person name="Besaury L."/>
        </authorList>
    </citation>
    <scope>NUCLEOTIDE SEQUENCE</scope>
    <source>
        <strain evidence="2 3">SEWS6</strain>
    </source>
</reference>
<dbReference type="Proteomes" id="UP001209412">
    <property type="component" value="Unassembled WGS sequence"/>
</dbReference>
<evidence type="ECO:0000313" key="3">
    <source>
        <dbReference type="Proteomes" id="UP001209412"/>
    </source>
</evidence>
<gene>
    <name evidence="2" type="ORF">NIE36_32420</name>
    <name evidence="1" type="ORF">OSB80_32485</name>
</gene>
<sequence>MKHDPRLAQYPLTREQAVFASVWYNMTYAYSLDSHRVRVMHAVNILEELMRLNSYAHANGEDRWMVGREALSILENEAALKRLALSPPTATIRALLGRSFGAKYDKAALEKGRPLLESYLREYVSLLHRRYVDEVIQGLHDAVLTPDARPEPERFNEIRSLTGSLVSYLIARGQSIEGLFQLYSHVLVPIRRQSKPYQFAQRFDLLRKLVTSERRSWHVWFAIDGVTDPKSFPAKIGDIQFAKATPAEVAALDGSMKEQGHRLFAADTADAIDARTAGQLVHDRINRVLDLVRFEYDRANIFVSEQFAVRKSTGDDWRMLPIPKVVPNPQSSVSPAELDAFAQNVGRLVSGDRFSLEGRDRVLAAFRLYRTGADTTSFENKLVNWWTGLEFLAKGMGGSNSIADAVEGSVTPILMGVSVINHLAAYREILLEQSIELIDASSGQPLALKELDFAQLYDVLAEPGHRQTINTRLQNLPLTQMRFDQFMGFLASPADMNTFLERSEQGLRWHLQRVWRARCDIVHSAGRMVNIALLCANLEAYLKSVLTALLAAFGRIPTLASPQEFFIRAEHSYASARDALGRRDAGALKAFLTELKPQQV</sequence>
<comment type="caution">
    <text evidence="2">The sequence shown here is derived from an EMBL/GenBank/DDBJ whole genome shotgun (WGS) entry which is preliminary data.</text>
</comment>
<evidence type="ECO:0000313" key="4">
    <source>
        <dbReference type="Proteomes" id="UP001242288"/>
    </source>
</evidence>
<dbReference type="RefSeq" id="WP_266260813.1">
    <property type="nucleotide sequence ID" value="NZ_JAMXWF010000036.1"/>
</dbReference>
<evidence type="ECO:0000313" key="1">
    <source>
        <dbReference type="EMBL" id="MCX4150041.1"/>
    </source>
</evidence>
<dbReference type="AlphaFoldDB" id="A0AAP5BL97"/>
<protein>
    <submittedName>
        <fullName evidence="2">Uncharacterized protein</fullName>
    </submittedName>
</protein>
<dbReference type="EMBL" id="JAPKHW010000036">
    <property type="protein sequence ID" value="MCX4150041.1"/>
    <property type="molecule type" value="Genomic_DNA"/>
</dbReference>